<accession>A0A402CTH8</accession>
<name>A0A402CTH8_9BACT</name>
<dbReference type="KEGG" id="ccot:CCAX7_27860"/>
<sequence>MNRPSRKTAPITPLVPEIMMELPLLHQLRLFVEDGADQSDLFDHIDKHMRQQDQDGGFRMLAALYLRWAFFLSIKDTLALLGPVDQPTPFGQSPMDAIHETYECWSGSERRSAEIALWDTTIHAIESAAKQSLGDLRQHRSSWGSSVSDDRRHAHSIYRFQDASVWTVLYLLNSATHWDFAGLLPGEIRMGNIICPICASSATLGD</sequence>
<proteinExistence type="predicted"/>
<dbReference type="RefSeq" id="WP_125205896.1">
    <property type="nucleotide sequence ID" value="NZ_AP025739.1"/>
</dbReference>
<evidence type="ECO:0000313" key="2">
    <source>
        <dbReference type="Proteomes" id="UP000287394"/>
    </source>
</evidence>
<keyword evidence="2" id="KW-1185">Reference proteome</keyword>
<dbReference type="AlphaFoldDB" id="A0A402CTH8"/>
<reference evidence="1 2" key="1">
    <citation type="journal article" date="2019" name="Int. J. Syst. Evol. Microbiol.">
        <title>Capsulimonas corticalis gen. nov., sp. nov., an aerobic capsulated bacterium, of a novel bacterial order, Capsulimonadales ord. nov., of the class Armatimonadia of the phylum Armatimonadetes.</title>
        <authorList>
            <person name="Li J."/>
            <person name="Kudo C."/>
            <person name="Tonouchi A."/>
        </authorList>
    </citation>
    <scope>NUCLEOTIDE SEQUENCE [LARGE SCALE GENOMIC DNA]</scope>
    <source>
        <strain evidence="1 2">AX-7</strain>
    </source>
</reference>
<dbReference type="Proteomes" id="UP000287394">
    <property type="component" value="Chromosome"/>
</dbReference>
<protein>
    <submittedName>
        <fullName evidence="1">Uncharacterized protein</fullName>
    </submittedName>
</protein>
<gene>
    <name evidence="1" type="ORF">CCAX7_27860</name>
</gene>
<organism evidence="1 2">
    <name type="scientific">Capsulimonas corticalis</name>
    <dbReference type="NCBI Taxonomy" id="2219043"/>
    <lineage>
        <taxon>Bacteria</taxon>
        <taxon>Bacillati</taxon>
        <taxon>Armatimonadota</taxon>
        <taxon>Armatimonadia</taxon>
        <taxon>Capsulimonadales</taxon>
        <taxon>Capsulimonadaceae</taxon>
        <taxon>Capsulimonas</taxon>
    </lineage>
</organism>
<evidence type="ECO:0000313" key="1">
    <source>
        <dbReference type="EMBL" id="BDI30735.1"/>
    </source>
</evidence>
<dbReference type="EMBL" id="AP025739">
    <property type="protein sequence ID" value="BDI30735.1"/>
    <property type="molecule type" value="Genomic_DNA"/>
</dbReference>